<comment type="caution">
    <text evidence="2">The sequence shown here is derived from an EMBL/GenBank/DDBJ whole genome shotgun (WGS) entry which is preliminary data.</text>
</comment>
<dbReference type="OrthoDB" id="1911879at2"/>
<evidence type="ECO:0008006" key="4">
    <source>
        <dbReference type="Google" id="ProtNLM"/>
    </source>
</evidence>
<dbReference type="AlphaFoldDB" id="A0A3A9JYX1"/>
<protein>
    <recommendedName>
        <fullName evidence="4">Lipoprotein</fullName>
    </recommendedName>
</protein>
<evidence type="ECO:0000256" key="1">
    <source>
        <dbReference type="SAM" id="SignalP"/>
    </source>
</evidence>
<gene>
    <name evidence="2" type="ORF">CR203_20795</name>
</gene>
<keyword evidence="1" id="KW-0732">Signal</keyword>
<evidence type="ECO:0000313" key="3">
    <source>
        <dbReference type="Proteomes" id="UP000281498"/>
    </source>
</evidence>
<dbReference type="RefSeq" id="WP_110935514.1">
    <property type="nucleotide sequence ID" value="NZ_KZ614146.1"/>
</dbReference>
<feature type="chain" id="PRO_5038960771" description="Lipoprotein" evidence="1">
    <location>
        <begin position="22"/>
        <end position="145"/>
    </location>
</feature>
<keyword evidence="3" id="KW-1185">Reference proteome</keyword>
<sequence length="145" mass="16920">MKKYLFVITFFSIFLFGCQQGALTNGNDSTKDRVYSSLWDENSINVKQKKDNGNYATINEIQANDQVETLIEALKNADWQENVEVDIGPPDFRFTWNSYNHSVRRNRDYNRIELKIEGQSNYGTLSKNSSEIVYEILTDKKWEAE</sequence>
<dbReference type="PROSITE" id="PS51257">
    <property type="entry name" value="PROKAR_LIPOPROTEIN"/>
    <property type="match status" value="1"/>
</dbReference>
<feature type="signal peptide" evidence="1">
    <location>
        <begin position="1"/>
        <end position="21"/>
    </location>
</feature>
<dbReference type="EMBL" id="PDOE01000017">
    <property type="protein sequence ID" value="RKL65389.1"/>
    <property type="molecule type" value="Genomic_DNA"/>
</dbReference>
<evidence type="ECO:0000313" key="2">
    <source>
        <dbReference type="EMBL" id="RKL65389.1"/>
    </source>
</evidence>
<accession>A0A3A9JYX1</accession>
<organism evidence="2 3">
    <name type="scientific">Salipaludibacillus neizhouensis</name>
    <dbReference type="NCBI Taxonomy" id="885475"/>
    <lineage>
        <taxon>Bacteria</taxon>
        <taxon>Bacillati</taxon>
        <taxon>Bacillota</taxon>
        <taxon>Bacilli</taxon>
        <taxon>Bacillales</taxon>
        <taxon>Bacillaceae</taxon>
    </lineage>
</organism>
<reference evidence="2 3" key="1">
    <citation type="submission" date="2017-10" db="EMBL/GenBank/DDBJ databases">
        <title>Bacillus sp. nov., a halophilic bacterium isolated from a Keqin Lake.</title>
        <authorList>
            <person name="Wang H."/>
        </authorList>
    </citation>
    <scope>NUCLEOTIDE SEQUENCE [LARGE SCALE GENOMIC DNA]</scope>
    <source>
        <strain evidence="2 3">KCTC 13187</strain>
    </source>
</reference>
<dbReference type="Proteomes" id="UP000281498">
    <property type="component" value="Unassembled WGS sequence"/>
</dbReference>
<proteinExistence type="predicted"/>
<name>A0A3A9JYX1_9BACI</name>